<reference evidence="1" key="1">
    <citation type="submission" date="2024-07" db="EMBL/GenBank/DDBJ databases">
        <title>Metagenome and Metagenome-Assembled Genomes of Archaea from a hot spring from the geothermal field of Los Azufres, Mexico.</title>
        <authorList>
            <person name="Marin-Paredes R."/>
            <person name="Martinez-Romero E."/>
            <person name="Servin-Garciduenas L.E."/>
        </authorList>
    </citation>
    <scope>NUCLEOTIDE SEQUENCE</scope>
</reference>
<dbReference type="Proteomes" id="UP000033636">
    <property type="component" value="Unassembled WGS sequence"/>
</dbReference>
<sequence length="326" mass="36268">MRSALFDALTPKQARIASILKIYGKEKLNLIITCRKYFHLEDILNLYNVEYICIGKYGENLKDKLVFGLERQMKLVDIAEGVDGVVSFPSPDAVRVAFGLGKRIVVLNDTPHAAHVNYLTLPLADMLIAPSAIPPESWRPYCPKRIAMFDGVFEYMWTSRHKPNIDAIKRLGLAPGEYVVFRPEEAKAAYYRWDSVALRNKLVEHIKSLGYKVVNVPRYGDQVIPGEINLVNAVDHLDLAYYAAAVVTGGLTMATEAALLGVPAVSFFPSDLYIDKFLRDKGAPLYRCNGLDQCLSAVKLALSEGRRGGVKLEDPLPVILEAVETL</sequence>
<protein>
    <submittedName>
        <fullName evidence="1">DUF354 domain-containing protein</fullName>
    </submittedName>
</protein>
<evidence type="ECO:0000313" key="2">
    <source>
        <dbReference type="Proteomes" id="UP000033636"/>
    </source>
</evidence>
<gene>
    <name evidence="1" type="ORF">TU35_000720</name>
</gene>
<evidence type="ECO:0000313" key="1">
    <source>
        <dbReference type="EMBL" id="MFB6489765.1"/>
    </source>
</evidence>
<accession>A0ACC6UYE7</accession>
<proteinExistence type="predicted"/>
<comment type="caution">
    <text evidence="1">The sequence shown here is derived from an EMBL/GenBank/DDBJ whole genome shotgun (WGS) entry which is preliminary data.</text>
</comment>
<organism evidence="1 2">
    <name type="scientific">Thermoproteus sp. AZ2</name>
    <dbReference type="NCBI Taxonomy" id="1609232"/>
    <lineage>
        <taxon>Archaea</taxon>
        <taxon>Thermoproteota</taxon>
        <taxon>Thermoprotei</taxon>
        <taxon>Thermoproteales</taxon>
        <taxon>Thermoproteaceae</taxon>
        <taxon>Thermoproteus</taxon>
    </lineage>
</organism>
<dbReference type="EMBL" id="JZWT02000002">
    <property type="protein sequence ID" value="MFB6489765.1"/>
    <property type="molecule type" value="Genomic_DNA"/>
</dbReference>
<name>A0ACC6UYE7_9CREN</name>